<protein>
    <recommendedName>
        <fullName evidence="2">F-box domain-containing protein</fullName>
    </recommendedName>
</protein>
<dbReference type="InterPro" id="IPR036047">
    <property type="entry name" value="F-box-like_dom_sf"/>
</dbReference>
<feature type="chain" id="PRO_5042232936" description="F-box domain-containing protein" evidence="1">
    <location>
        <begin position="17"/>
        <end position="182"/>
    </location>
</feature>
<gene>
    <name evidence="3" type="ORF">QYE76_063475</name>
</gene>
<dbReference type="InterPro" id="IPR001810">
    <property type="entry name" value="F-box_dom"/>
</dbReference>
<keyword evidence="4" id="KW-1185">Reference proteome</keyword>
<comment type="caution">
    <text evidence="3">The sequence shown here is derived from an EMBL/GenBank/DDBJ whole genome shotgun (WGS) entry which is preliminary data.</text>
</comment>
<keyword evidence="1" id="KW-0732">Signal</keyword>
<evidence type="ECO:0000313" key="4">
    <source>
        <dbReference type="Proteomes" id="UP001231189"/>
    </source>
</evidence>
<dbReference type="EMBL" id="JAUUTY010000004">
    <property type="protein sequence ID" value="KAK1645670.1"/>
    <property type="molecule type" value="Genomic_DNA"/>
</dbReference>
<dbReference type="PROSITE" id="PS50181">
    <property type="entry name" value="FBOX"/>
    <property type="match status" value="1"/>
</dbReference>
<dbReference type="PANTHER" id="PTHR34591">
    <property type="entry name" value="OS03G0653100 PROTEIN-RELATED"/>
    <property type="match status" value="1"/>
</dbReference>
<evidence type="ECO:0000313" key="3">
    <source>
        <dbReference type="EMBL" id="KAK1645670.1"/>
    </source>
</evidence>
<dbReference type="Proteomes" id="UP001231189">
    <property type="component" value="Unassembled WGS sequence"/>
</dbReference>
<name>A0AAD8S5S1_LOLMU</name>
<feature type="domain" description="F-box" evidence="2">
    <location>
        <begin position="4"/>
        <end position="50"/>
    </location>
</feature>
<organism evidence="3 4">
    <name type="scientific">Lolium multiflorum</name>
    <name type="common">Italian ryegrass</name>
    <name type="synonym">Lolium perenne subsp. multiflorum</name>
    <dbReference type="NCBI Taxonomy" id="4521"/>
    <lineage>
        <taxon>Eukaryota</taxon>
        <taxon>Viridiplantae</taxon>
        <taxon>Streptophyta</taxon>
        <taxon>Embryophyta</taxon>
        <taxon>Tracheophyta</taxon>
        <taxon>Spermatophyta</taxon>
        <taxon>Magnoliopsida</taxon>
        <taxon>Liliopsida</taxon>
        <taxon>Poales</taxon>
        <taxon>Poaceae</taxon>
        <taxon>BOP clade</taxon>
        <taxon>Pooideae</taxon>
        <taxon>Poodae</taxon>
        <taxon>Poeae</taxon>
        <taxon>Poeae Chloroplast Group 2 (Poeae type)</taxon>
        <taxon>Loliodinae</taxon>
        <taxon>Loliinae</taxon>
        <taxon>Lolium</taxon>
    </lineage>
</organism>
<dbReference type="SMART" id="SM00256">
    <property type="entry name" value="FBOX"/>
    <property type="match status" value="1"/>
</dbReference>
<dbReference type="AlphaFoldDB" id="A0AAD8S5S1"/>
<evidence type="ECO:0000259" key="2">
    <source>
        <dbReference type="PROSITE" id="PS50181"/>
    </source>
</evidence>
<evidence type="ECO:0000256" key="1">
    <source>
        <dbReference type="SAM" id="SignalP"/>
    </source>
</evidence>
<accession>A0AAD8S5S1</accession>
<proteinExistence type="predicted"/>
<feature type="signal peptide" evidence="1">
    <location>
        <begin position="1"/>
        <end position="16"/>
    </location>
</feature>
<reference evidence="3" key="1">
    <citation type="submission" date="2023-07" db="EMBL/GenBank/DDBJ databases">
        <title>A chromosome-level genome assembly of Lolium multiflorum.</title>
        <authorList>
            <person name="Chen Y."/>
            <person name="Copetti D."/>
            <person name="Kolliker R."/>
            <person name="Studer B."/>
        </authorList>
    </citation>
    <scope>NUCLEOTIDE SEQUENCE</scope>
    <source>
        <strain evidence="3">02402/16</strain>
        <tissue evidence="3">Leaf</tissue>
    </source>
</reference>
<dbReference type="Gene3D" id="1.20.1280.50">
    <property type="match status" value="1"/>
</dbReference>
<dbReference type="SUPFAM" id="SSF81383">
    <property type="entry name" value="F-box domain"/>
    <property type="match status" value="1"/>
</dbReference>
<dbReference type="Pfam" id="PF00646">
    <property type="entry name" value="F-box"/>
    <property type="match status" value="1"/>
</dbReference>
<sequence>MAAAALLLLLPEDVLADVLGRLPPRLVAASRCVCKTWRDIVDGHRLLRLDLPHTVDSIILNLYGLKSSRFLTRPSRGSATSADLDGTVSGKLDHLGDPSAYVSDHCNGLLLIHDCVVNPATGQLARLPKCPFPSMGASSYTNKFLAFDPVVSPYYELFRATLMARLGFRERALLGGIAVAGH</sequence>